<reference evidence="4" key="1">
    <citation type="submission" date="2017-08" db="EMBL/GenBank/DDBJ databases">
        <authorList>
            <person name="Polle J.E."/>
            <person name="Barry K."/>
            <person name="Cushman J."/>
            <person name="Schmutz J."/>
            <person name="Tran D."/>
            <person name="Hathwaick L.T."/>
            <person name="Yim W.C."/>
            <person name="Jenkins J."/>
            <person name="Mckie-Krisberg Z.M."/>
            <person name="Prochnik S."/>
            <person name="Lindquist E."/>
            <person name="Dockter R.B."/>
            <person name="Adam C."/>
            <person name="Molina H."/>
            <person name="Bunkerborg J."/>
            <person name="Jin E."/>
            <person name="Buchheim M."/>
            <person name="Magnuson J."/>
        </authorList>
    </citation>
    <scope>NUCLEOTIDE SEQUENCE</scope>
    <source>
        <strain evidence="4">CCAP 19/18</strain>
    </source>
</reference>
<feature type="domain" description="Helicase-associated" evidence="3">
    <location>
        <begin position="4"/>
        <end position="94"/>
    </location>
</feature>
<dbReference type="Proteomes" id="UP000815325">
    <property type="component" value="Unassembled WGS sequence"/>
</dbReference>
<accession>A0ABQ7FSX0</accession>
<keyword evidence="2" id="KW-0067">ATP-binding</keyword>
<dbReference type="Pfam" id="PF21010">
    <property type="entry name" value="HA2_C"/>
    <property type="match status" value="1"/>
</dbReference>
<dbReference type="PANTHER" id="PTHR18934:SF85">
    <property type="entry name" value="ATP-DEPENDENT RNA HELICASE DHX8"/>
    <property type="match status" value="1"/>
</dbReference>
<dbReference type="SUPFAM" id="SSF52540">
    <property type="entry name" value="P-loop containing nucleoside triphosphate hydrolases"/>
    <property type="match status" value="1"/>
</dbReference>
<dbReference type="InterPro" id="IPR048333">
    <property type="entry name" value="HA2_WH"/>
</dbReference>
<evidence type="ECO:0000256" key="1">
    <source>
        <dbReference type="ARBA" id="ARBA00022741"/>
    </source>
</evidence>
<dbReference type="SMART" id="SM00847">
    <property type="entry name" value="HA2"/>
    <property type="match status" value="1"/>
</dbReference>
<evidence type="ECO:0000259" key="3">
    <source>
        <dbReference type="SMART" id="SM00847"/>
    </source>
</evidence>
<gene>
    <name evidence="4" type="ORF">DUNSADRAFT_8483</name>
</gene>
<dbReference type="InterPro" id="IPR027417">
    <property type="entry name" value="P-loop_NTPase"/>
</dbReference>
<comment type="caution">
    <text evidence="4">The sequence shown here is derived from an EMBL/GenBank/DDBJ whole genome shotgun (WGS) entry which is preliminary data.</text>
</comment>
<sequence>MQVTALEQLYNLNALDEEGMLTKLGRKMAEFPLEPPMSKVLIASVDLGCSDEILTILAMLSAQNIFHRPKEKQAQADQKKAKFFQPEGDHLTLLAVYEQWKNNKFSVPWCKENYVQ</sequence>
<dbReference type="EMBL" id="MU072489">
    <property type="protein sequence ID" value="KAF5825574.1"/>
    <property type="molecule type" value="Genomic_DNA"/>
</dbReference>
<dbReference type="Pfam" id="PF04408">
    <property type="entry name" value="WHD_HA2"/>
    <property type="match status" value="1"/>
</dbReference>
<name>A0ABQ7FSX0_DUNSA</name>
<evidence type="ECO:0000313" key="4">
    <source>
        <dbReference type="EMBL" id="KAF5825574.1"/>
    </source>
</evidence>
<proteinExistence type="predicted"/>
<evidence type="ECO:0000313" key="5">
    <source>
        <dbReference type="Proteomes" id="UP000815325"/>
    </source>
</evidence>
<dbReference type="PANTHER" id="PTHR18934">
    <property type="entry name" value="ATP-DEPENDENT RNA HELICASE"/>
    <property type="match status" value="1"/>
</dbReference>
<keyword evidence="1" id="KW-0547">Nucleotide-binding</keyword>
<dbReference type="InterPro" id="IPR007502">
    <property type="entry name" value="Helicase-assoc_dom"/>
</dbReference>
<protein>
    <submittedName>
        <fullName evidence="4">Helicase associated domain-containing protein</fullName>
    </submittedName>
</protein>
<evidence type="ECO:0000256" key="2">
    <source>
        <dbReference type="ARBA" id="ARBA00022840"/>
    </source>
</evidence>
<feature type="non-terminal residue" evidence="4">
    <location>
        <position position="116"/>
    </location>
</feature>
<organism evidence="4 5">
    <name type="scientific">Dunaliella salina</name>
    <name type="common">Green alga</name>
    <name type="synonym">Protococcus salinus</name>
    <dbReference type="NCBI Taxonomy" id="3046"/>
    <lineage>
        <taxon>Eukaryota</taxon>
        <taxon>Viridiplantae</taxon>
        <taxon>Chlorophyta</taxon>
        <taxon>core chlorophytes</taxon>
        <taxon>Chlorophyceae</taxon>
        <taxon>CS clade</taxon>
        <taxon>Chlamydomonadales</taxon>
        <taxon>Dunaliellaceae</taxon>
        <taxon>Dunaliella</taxon>
    </lineage>
</organism>
<keyword evidence="5" id="KW-1185">Reference proteome</keyword>
<dbReference type="Gene3D" id="1.20.120.1080">
    <property type="match status" value="1"/>
</dbReference>